<dbReference type="EMBL" id="JACNJD010000321">
    <property type="protein sequence ID" value="MBC8178867.1"/>
    <property type="molecule type" value="Genomic_DNA"/>
</dbReference>
<proteinExistence type="predicted"/>
<organism evidence="3 4">
    <name type="scientific">Candidatus Desulfacyla euxinica</name>
    <dbReference type="NCBI Taxonomy" id="2841693"/>
    <lineage>
        <taxon>Bacteria</taxon>
        <taxon>Deltaproteobacteria</taxon>
        <taxon>Candidatus Desulfacyla</taxon>
    </lineage>
</organism>
<comment type="caution">
    <text evidence="3">The sequence shown here is derived from an EMBL/GenBank/DDBJ whole genome shotgun (WGS) entry which is preliminary data.</text>
</comment>
<dbReference type="Gene3D" id="1.10.3480.10">
    <property type="entry name" value="TorD-like"/>
    <property type="match status" value="1"/>
</dbReference>
<sequence>MPAQAGLSGELLSLSRLFSYPETWPRAEDLDGLDPEAKEKWGQEPGPDGLEALQNQYVSLFINALPEVPCPPFGSVYLEGTIMGESTVGLKKLYAKYGLETDEMPDLIAVELEFLSFLADPVAHADPEDYQALLAHLRSWTPKFLERVRQNDESGFFKAVSCYAREMLSDS</sequence>
<reference evidence="3 4" key="1">
    <citation type="submission" date="2020-08" db="EMBL/GenBank/DDBJ databases">
        <title>Bridging the membrane lipid divide: bacteria of the FCB group superphylum have the potential to synthesize archaeal ether lipids.</title>
        <authorList>
            <person name="Villanueva L."/>
            <person name="Von Meijenfeldt F.A.B."/>
            <person name="Westbye A.B."/>
            <person name="Yadav S."/>
            <person name="Hopmans E.C."/>
            <person name="Dutilh B.E."/>
            <person name="Sinninghe Damste J.S."/>
        </authorList>
    </citation>
    <scope>NUCLEOTIDE SEQUENCE [LARGE SCALE GENOMIC DNA]</scope>
    <source>
        <strain evidence="3">NIOZ-UU27</strain>
    </source>
</reference>
<gene>
    <name evidence="3" type="ORF">H8E19_15795</name>
</gene>
<dbReference type="InterPro" id="IPR050289">
    <property type="entry name" value="TorD/DmsD_chaperones"/>
</dbReference>
<dbReference type="SUPFAM" id="SSF89155">
    <property type="entry name" value="TorD-like"/>
    <property type="match status" value="1"/>
</dbReference>
<dbReference type="Pfam" id="PF02613">
    <property type="entry name" value="Nitrate_red_del"/>
    <property type="match status" value="1"/>
</dbReference>
<dbReference type="AlphaFoldDB" id="A0A8J6T5P7"/>
<name>A0A8J6T5P7_9DELT</name>
<keyword evidence="1" id="KW-0143">Chaperone</keyword>
<evidence type="ECO:0000313" key="4">
    <source>
        <dbReference type="Proteomes" id="UP000650524"/>
    </source>
</evidence>
<feature type="compositionally biased region" description="Basic and acidic residues" evidence="2">
    <location>
        <begin position="28"/>
        <end position="42"/>
    </location>
</feature>
<dbReference type="InterPro" id="IPR020945">
    <property type="entry name" value="DMSO/NO3_reduct_chaperone"/>
</dbReference>
<protein>
    <submittedName>
        <fullName evidence="3">Molecular chaperone TorD family protein</fullName>
    </submittedName>
</protein>
<feature type="region of interest" description="Disordered" evidence="2">
    <location>
        <begin position="28"/>
        <end position="48"/>
    </location>
</feature>
<dbReference type="PANTHER" id="PTHR34227:SF1">
    <property type="entry name" value="DIMETHYL SULFOXIDE REDUCTASE CHAPERONE-RELATED"/>
    <property type="match status" value="1"/>
</dbReference>
<evidence type="ECO:0000256" key="1">
    <source>
        <dbReference type="ARBA" id="ARBA00023186"/>
    </source>
</evidence>
<accession>A0A8J6T5P7</accession>
<dbReference type="PANTHER" id="PTHR34227">
    <property type="entry name" value="CHAPERONE PROTEIN YCDY"/>
    <property type="match status" value="1"/>
</dbReference>
<dbReference type="Proteomes" id="UP000650524">
    <property type="component" value="Unassembled WGS sequence"/>
</dbReference>
<evidence type="ECO:0000313" key="3">
    <source>
        <dbReference type="EMBL" id="MBC8178867.1"/>
    </source>
</evidence>
<dbReference type="InterPro" id="IPR036411">
    <property type="entry name" value="TorD-like_sf"/>
</dbReference>
<evidence type="ECO:0000256" key="2">
    <source>
        <dbReference type="SAM" id="MobiDB-lite"/>
    </source>
</evidence>